<organism evidence="2 3">
    <name type="scientific">Platysternon megacephalum</name>
    <name type="common">big-headed turtle</name>
    <dbReference type="NCBI Taxonomy" id="55544"/>
    <lineage>
        <taxon>Eukaryota</taxon>
        <taxon>Metazoa</taxon>
        <taxon>Chordata</taxon>
        <taxon>Craniata</taxon>
        <taxon>Vertebrata</taxon>
        <taxon>Euteleostomi</taxon>
        <taxon>Archelosauria</taxon>
        <taxon>Testudinata</taxon>
        <taxon>Testudines</taxon>
        <taxon>Cryptodira</taxon>
        <taxon>Durocryptodira</taxon>
        <taxon>Testudinoidea</taxon>
        <taxon>Platysternidae</taxon>
        <taxon>Platysternon</taxon>
    </lineage>
</organism>
<feature type="region of interest" description="Disordered" evidence="1">
    <location>
        <begin position="73"/>
        <end position="112"/>
    </location>
</feature>
<gene>
    <name evidence="2" type="ORF">DR999_PMT06442</name>
</gene>
<sequence length="112" mass="11699">MCQAPPLPEEEPHGRRAPSAERGAQQLTARGRPGGLARPCGFTVPGGRLAAWPRRAEPCSHAGPAVSLASAGESGRLGELRAPAPGRHGDPSYLAPLQTRKWPGDRASSPRP</sequence>
<feature type="region of interest" description="Disordered" evidence="1">
    <location>
        <begin position="1"/>
        <end position="40"/>
    </location>
</feature>
<dbReference type="EMBL" id="QXTE01000040">
    <property type="protein sequence ID" value="TFK10517.1"/>
    <property type="molecule type" value="Genomic_DNA"/>
</dbReference>
<comment type="caution">
    <text evidence="2">The sequence shown here is derived from an EMBL/GenBank/DDBJ whole genome shotgun (WGS) entry which is preliminary data.</text>
</comment>
<reference evidence="2 3" key="2">
    <citation type="submission" date="2019-04" db="EMBL/GenBank/DDBJ databases">
        <title>The genome sequence of big-headed turtle.</title>
        <authorList>
            <person name="Gong S."/>
        </authorList>
    </citation>
    <scope>NUCLEOTIDE SEQUENCE [LARGE SCALE GENOMIC DNA]</scope>
    <source>
        <strain evidence="2">DO16091913</strain>
        <tissue evidence="2">Muscle</tissue>
    </source>
</reference>
<dbReference type="Proteomes" id="UP000297703">
    <property type="component" value="Unassembled WGS sequence"/>
</dbReference>
<keyword evidence="3" id="KW-1185">Reference proteome</keyword>
<reference evidence="2 3" key="1">
    <citation type="submission" date="2019-04" db="EMBL/GenBank/DDBJ databases">
        <title>Draft genome of the big-headed turtle Platysternon megacephalum.</title>
        <authorList>
            <person name="Gong S."/>
        </authorList>
    </citation>
    <scope>NUCLEOTIDE SEQUENCE [LARGE SCALE GENOMIC DNA]</scope>
    <source>
        <strain evidence="2">DO16091913</strain>
        <tissue evidence="2">Muscle</tissue>
    </source>
</reference>
<name>A0A4D9EIP8_9SAUR</name>
<evidence type="ECO:0000256" key="1">
    <source>
        <dbReference type="SAM" id="MobiDB-lite"/>
    </source>
</evidence>
<accession>A0A4D9EIP8</accession>
<evidence type="ECO:0000313" key="2">
    <source>
        <dbReference type="EMBL" id="TFK10517.1"/>
    </source>
</evidence>
<proteinExistence type="predicted"/>
<dbReference type="AlphaFoldDB" id="A0A4D9EIP8"/>
<protein>
    <submittedName>
        <fullName evidence="2">Phosphatidate phosphatase PPAPDC1A</fullName>
    </submittedName>
</protein>
<evidence type="ECO:0000313" key="3">
    <source>
        <dbReference type="Proteomes" id="UP000297703"/>
    </source>
</evidence>